<evidence type="ECO:0000313" key="8">
    <source>
        <dbReference type="Proteomes" id="UP000235081"/>
    </source>
</evidence>
<evidence type="ECO:0000256" key="1">
    <source>
        <dbReference type="ARBA" id="ARBA00011900"/>
    </source>
</evidence>
<dbReference type="AlphaFoldDB" id="A0A2N6LC16"/>
<gene>
    <name evidence="7" type="ORF">CEN46_16670</name>
</gene>
<dbReference type="GO" id="GO:0009007">
    <property type="term" value="F:site-specific DNA-methyltransferase (adenine-specific) activity"/>
    <property type="evidence" value="ECO:0007669"/>
    <property type="project" value="UniProtKB-EC"/>
</dbReference>
<name>A0A2N6LC16_9CYAN</name>
<comment type="caution">
    <text evidence="7">The sequence shown here is derived from an EMBL/GenBank/DDBJ whole genome shotgun (WGS) entry which is preliminary data.</text>
</comment>
<dbReference type="Gene3D" id="3.40.50.150">
    <property type="entry name" value="Vaccinia Virus protein VP39"/>
    <property type="match status" value="1"/>
</dbReference>
<reference evidence="7 8" key="1">
    <citation type="submission" date="2017-07" db="EMBL/GenBank/DDBJ databases">
        <title>Genomes of Fischerella (Mastigocladus) sp. strains.</title>
        <authorList>
            <person name="Miller S.R."/>
        </authorList>
    </citation>
    <scope>NUCLEOTIDE SEQUENCE [LARGE SCALE GENOMIC DNA]</scope>
    <source>
        <strain evidence="7 8">CCMEE 5318</strain>
    </source>
</reference>
<dbReference type="InterPro" id="IPR011639">
    <property type="entry name" value="MethylTrfase_TaqI-like_dom"/>
</dbReference>
<dbReference type="InterPro" id="IPR050953">
    <property type="entry name" value="N4_N6_ade-DNA_methylase"/>
</dbReference>
<feature type="non-terminal residue" evidence="7">
    <location>
        <position position="1"/>
    </location>
</feature>
<dbReference type="InterPro" id="IPR029063">
    <property type="entry name" value="SAM-dependent_MTases_sf"/>
</dbReference>
<dbReference type="Pfam" id="PF07669">
    <property type="entry name" value="Eco57I"/>
    <property type="match status" value="1"/>
</dbReference>
<protein>
    <recommendedName>
        <fullName evidence="1">site-specific DNA-methyltransferase (adenine-specific)</fullName>
        <ecNumber evidence="1">2.1.1.72</ecNumber>
    </recommendedName>
</protein>
<dbReference type="GO" id="GO:0006304">
    <property type="term" value="P:DNA modification"/>
    <property type="evidence" value="ECO:0007669"/>
    <property type="project" value="InterPro"/>
</dbReference>
<dbReference type="GO" id="GO:0003676">
    <property type="term" value="F:nucleic acid binding"/>
    <property type="evidence" value="ECO:0007669"/>
    <property type="project" value="InterPro"/>
</dbReference>
<dbReference type="PANTHER" id="PTHR33841">
    <property type="entry name" value="DNA METHYLTRANSFERASE YEEA-RELATED"/>
    <property type="match status" value="1"/>
</dbReference>
<dbReference type="GO" id="GO:0032259">
    <property type="term" value="P:methylation"/>
    <property type="evidence" value="ECO:0007669"/>
    <property type="project" value="UniProtKB-KW"/>
</dbReference>
<dbReference type="PROSITE" id="PS00092">
    <property type="entry name" value="N6_MTASE"/>
    <property type="match status" value="1"/>
</dbReference>
<evidence type="ECO:0000259" key="6">
    <source>
        <dbReference type="Pfam" id="PF07669"/>
    </source>
</evidence>
<dbReference type="RefSeq" id="WP_180976987.1">
    <property type="nucleotide sequence ID" value="NZ_NMQE01000517.1"/>
</dbReference>
<evidence type="ECO:0000256" key="3">
    <source>
        <dbReference type="ARBA" id="ARBA00022679"/>
    </source>
</evidence>
<organism evidence="7 8">
    <name type="scientific">Fischerella thermalis CCMEE 5318</name>
    <dbReference type="NCBI Taxonomy" id="2019666"/>
    <lineage>
        <taxon>Bacteria</taxon>
        <taxon>Bacillati</taxon>
        <taxon>Cyanobacteriota</taxon>
        <taxon>Cyanophyceae</taxon>
        <taxon>Nostocales</taxon>
        <taxon>Hapalosiphonaceae</taxon>
        <taxon>Fischerella</taxon>
    </lineage>
</organism>
<accession>A0A2N6LC16</accession>
<keyword evidence="3 7" id="KW-0808">Transferase</keyword>
<evidence type="ECO:0000256" key="2">
    <source>
        <dbReference type="ARBA" id="ARBA00022603"/>
    </source>
</evidence>
<dbReference type="SUPFAM" id="SSF53335">
    <property type="entry name" value="S-adenosyl-L-methionine-dependent methyltransferases"/>
    <property type="match status" value="1"/>
</dbReference>
<dbReference type="Proteomes" id="UP000235081">
    <property type="component" value="Unassembled WGS sequence"/>
</dbReference>
<comment type="catalytic activity">
    <reaction evidence="5">
        <text>a 2'-deoxyadenosine in DNA + S-adenosyl-L-methionine = an N(6)-methyl-2'-deoxyadenosine in DNA + S-adenosyl-L-homocysteine + H(+)</text>
        <dbReference type="Rhea" id="RHEA:15197"/>
        <dbReference type="Rhea" id="RHEA-COMP:12418"/>
        <dbReference type="Rhea" id="RHEA-COMP:12419"/>
        <dbReference type="ChEBI" id="CHEBI:15378"/>
        <dbReference type="ChEBI" id="CHEBI:57856"/>
        <dbReference type="ChEBI" id="CHEBI:59789"/>
        <dbReference type="ChEBI" id="CHEBI:90615"/>
        <dbReference type="ChEBI" id="CHEBI:90616"/>
        <dbReference type="EC" id="2.1.1.72"/>
    </reaction>
</comment>
<sequence length="359" mass="41884">RRGGFDVIIGNPPYVEYNKVRKIYKVVQYKTESCGNLYAYVIERSLNTLYDYGRIGMIVQLPMICTDRMIPLQNTIFSKTIIGWFATFDDRPARLFDGLEHIRAVIFTLKKGNTPTPNVFTSIYNRWYSTFRDNLFEIINFSSTSSLIMNGAIPKIGQDIANRLMQRIMKFSPLKKQIIHTNCSVSVYFHNAPQYWIRAMDFVPYFWNERDGEQISSHVKALSLRSRVDAAITVASLNSSLFYWWFIVLSNCRDLTMREIENFPLGVDQMSHEVKEQLVVLAEKLMADLKSHKQRKVCQYKATGKVVYDEFYPKYSKPIIDEIDRVLAQHYGFTDEELDFIINYDIKYRMGGGAEENEE</sequence>
<dbReference type="EMBL" id="NMQE01000517">
    <property type="protein sequence ID" value="PMB20382.1"/>
    <property type="molecule type" value="Genomic_DNA"/>
</dbReference>
<dbReference type="PANTHER" id="PTHR33841:SF1">
    <property type="entry name" value="DNA METHYLTRANSFERASE A"/>
    <property type="match status" value="1"/>
</dbReference>
<dbReference type="InterPro" id="IPR002052">
    <property type="entry name" value="DNA_methylase_N6_adenine_CS"/>
</dbReference>
<evidence type="ECO:0000256" key="5">
    <source>
        <dbReference type="ARBA" id="ARBA00047942"/>
    </source>
</evidence>
<dbReference type="EC" id="2.1.1.72" evidence="1"/>
<evidence type="ECO:0000313" key="7">
    <source>
        <dbReference type="EMBL" id="PMB20382.1"/>
    </source>
</evidence>
<proteinExistence type="predicted"/>
<keyword evidence="4" id="KW-0949">S-adenosyl-L-methionine</keyword>
<feature type="domain" description="Type II methyltransferase M.TaqI-like" evidence="6">
    <location>
        <begin position="2"/>
        <end position="65"/>
    </location>
</feature>
<keyword evidence="2 7" id="KW-0489">Methyltransferase</keyword>
<evidence type="ECO:0000256" key="4">
    <source>
        <dbReference type="ARBA" id="ARBA00022691"/>
    </source>
</evidence>